<accession>Q0WNM7</accession>
<feature type="compositionally biased region" description="Basic and acidic residues" evidence="1">
    <location>
        <begin position="86"/>
        <end position="96"/>
    </location>
</feature>
<dbReference type="Pfam" id="PF04784">
    <property type="entry name" value="DUF547"/>
    <property type="match status" value="1"/>
</dbReference>
<feature type="region of interest" description="Disordered" evidence="1">
    <location>
        <begin position="241"/>
        <end position="266"/>
    </location>
</feature>
<proteinExistence type="evidence at transcript level"/>
<dbReference type="PhylomeDB" id="Q0WNM7"/>
<dbReference type="Pfam" id="PF14389">
    <property type="entry name" value="Lzipper-MIP1"/>
    <property type="match status" value="1"/>
</dbReference>
<reference evidence="4" key="1">
    <citation type="submission" date="2006-07" db="EMBL/GenBank/DDBJ databases">
        <title>Large-scale analysis of RIKEN Arabidopsis full-length (RAFL) cDNAs.</title>
        <authorList>
            <person name="Totoki Y."/>
            <person name="Seki M."/>
            <person name="Ishida J."/>
            <person name="Nakajima M."/>
            <person name="Enju A."/>
            <person name="Morosawa T."/>
            <person name="Kamiya A."/>
            <person name="Narusaka M."/>
            <person name="Shin-i T."/>
            <person name="Nakagawa M."/>
            <person name="Sakamoto N."/>
            <person name="Oishi K."/>
            <person name="Kohara Y."/>
            <person name="Kobayashi M."/>
            <person name="Toyoda A."/>
            <person name="Sakaki Y."/>
            <person name="Sakurai T."/>
            <person name="Iida K."/>
            <person name="Akiyama K."/>
            <person name="Satou M."/>
            <person name="Toyoda T."/>
            <person name="Konagaya A."/>
            <person name="Carninci P."/>
            <person name="Kawai J."/>
            <person name="Hayashizaki Y."/>
            <person name="Shinozaki K."/>
        </authorList>
    </citation>
    <scope>NUCLEOTIDE SEQUENCE</scope>
</reference>
<protein>
    <submittedName>
        <fullName evidence="4">Uncharacterized protein At5g47380</fullName>
    </submittedName>
</protein>
<evidence type="ECO:0000256" key="1">
    <source>
        <dbReference type="SAM" id="MobiDB-lite"/>
    </source>
</evidence>
<dbReference type="PANTHER" id="PTHR23054:SF26">
    <property type="entry name" value="ELECTRON TRANSPORTER"/>
    <property type="match status" value="1"/>
</dbReference>
<evidence type="ECO:0000259" key="3">
    <source>
        <dbReference type="Pfam" id="PF14389"/>
    </source>
</evidence>
<dbReference type="PANTHER" id="PTHR23054">
    <property type="entry name" value="TERNARY COMPLEX FACTOR MIP1, LEUCINE-ZIPPER-RELATED"/>
    <property type="match status" value="1"/>
</dbReference>
<evidence type="ECO:0000259" key="2">
    <source>
        <dbReference type="Pfam" id="PF04784"/>
    </source>
</evidence>
<feature type="domain" description="Ternary complex factor MIP1 leucine-zipper" evidence="3">
    <location>
        <begin position="156"/>
        <end position="236"/>
    </location>
</feature>
<dbReference type="TAIR" id="AT5G47380"/>
<organism evidence="4">
    <name type="scientific">Arabidopsis thaliana</name>
    <name type="common">Mouse-ear cress</name>
    <dbReference type="NCBI Taxonomy" id="3702"/>
    <lineage>
        <taxon>Eukaryota</taxon>
        <taxon>Viridiplantae</taxon>
        <taxon>Streptophyta</taxon>
        <taxon>Embryophyta</taxon>
        <taxon>Tracheophyta</taxon>
        <taxon>Spermatophyta</taxon>
        <taxon>Magnoliopsida</taxon>
        <taxon>eudicotyledons</taxon>
        <taxon>Gunneridae</taxon>
        <taxon>Pentapetalae</taxon>
        <taxon>rosids</taxon>
        <taxon>malvids</taxon>
        <taxon>Brassicales</taxon>
        <taxon>Brassicaceae</taxon>
        <taxon>Camelineae</taxon>
        <taxon>Arabidopsis</taxon>
    </lineage>
</organism>
<dbReference type="InterPro" id="IPR025757">
    <property type="entry name" value="MIP1_Leuzipper"/>
</dbReference>
<feature type="compositionally biased region" description="Low complexity" evidence="1">
    <location>
        <begin position="241"/>
        <end position="251"/>
    </location>
</feature>
<feature type="compositionally biased region" description="Polar residues" evidence="1">
    <location>
        <begin position="112"/>
        <end position="137"/>
    </location>
</feature>
<gene>
    <name evidence="4" type="ordered locus">At5g47380</name>
</gene>
<feature type="region of interest" description="Disordered" evidence="1">
    <location>
        <begin position="1"/>
        <end position="25"/>
    </location>
</feature>
<feature type="region of interest" description="Disordered" evidence="1">
    <location>
        <begin position="86"/>
        <end position="145"/>
    </location>
</feature>
<dbReference type="AlphaFoldDB" id="Q0WNM7"/>
<evidence type="ECO:0000313" key="4">
    <source>
        <dbReference type="EMBL" id="BAF01272.1"/>
    </source>
</evidence>
<dbReference type="ExpressionAtlas" id="Q0WNM7">
    <property type="expression patterns" value="baseline and differential"/>
</dbReference>
<name>Q0WNM7_ARATH</name>
<dbReference type="EMBL" id="AK229410">
    <property type="protein sequence ID" value="BAF01272.1"/>
    <property type="molecule type" value="mRNA"/>
</dbReference>
<feature type="domain" description="DUF547" evidence="2">
    <location>
        <begin position="442"/>
        <end position="578"/>
    </location>
</feature>
<sequence length="668" mass="76543">MILGIRLTSSNLKQRRCKEKESEEQNPKIHHRLILSNMVNEFANLFQTAMTREPDFDYFHHLSLRFWLRYMGGFDLNKDGNKQRRNGDSWHCLDSHKHGRSKSASSERDLHTSGNGASQSANNFTRMQASSVQTTANKRPKPLHNCQMLTKNNVSSNDRASLERDVEQLHLRLQQEKSMRMVLERAMGRASSSLSPGHRHFAGQANELITEIELLEAEVTNREHHVLSLYRSIFEQTVSRAPSEQSSSISSPAHHIKQPPRKQDPNVISNAFCSSNNFPLKPWHAMVTLKDSSRKTSKKDQSSQFQFRNCIPSTTSCSSQAKSHFLKDSVTVKSPSQRTLKDHLYQCPNKLSEDMVKCMSSVYFWLCCSAMSADPEKRILSRSSTSNVIIPKNIMNEDRAWSCRSMVEVSWISSDKKRFSQVTYAINNYRLLVEQLERVTINQMEGNAKLAFWINIYNALLMHAYLAYGVPAHSLRRLALFHKSAYNIGGHIINANTIEYSIFCFQTPRNGRWLETIISTALRKKPAEDKVKSMFSLDKPEPLVCFALCIGALSDPVLKAYTASNVKEELDASKREFLGANVVVKMQKKVLLPKIIERFTKEASLSFDDLMRWLIDNADEKLGESIQKCVQGKPNNKKASQVVEWLPYSSKFRYVFSKDLMEKKPWWV</sequence>
<dbReference type="InterPro" id="IPR006869">
    <property type="entry name" value="DUF547"/>
</dbReference>